<dbReference type="PANTHER" id="PTHR45339:SF1">
    <property type="entry name" value="HYBRID SIGNAL TRANSDUCTION HISTIDINE KINASE J"/>
    <property type="match status" value="1"/>
</dbReference>
<keyword evidence="8" id="KW-0418">Kinase</keyword>
<comment type="catalytic activity">
    <reaction evidence="1">
        <text>ATP + protein L-histidine = ADP + protein N-phospho-L-histidine.</text>
        <dbReference type="EC" id="2.7.13.3"/>
    </reaction>
</comment>
<evidence type="ECO:0000256" key="8">
    <source>
        <dbReference type="ARBA" id="ARBA00022777"/>
    </source>
</evidence>
<dbReference type="CDD" id="cd16922">
    <property type="entry name" value="HATPase_EvgS-ArcB-TorS-like"/>
    <property type="match status" value="1"/>
</dbReference>
<evidence type="ECO:0000256" key="2">
    <source>
        <dbReference type="ARBA" id="ARBA00004370"/>
    </source>
</evidence>
<dbReference type="FunFam" id="3.30.565.10:FF:000010">
    <property type="entry name" value="Sensor histidine kinase RcsC"/>
    <property type="match status" value="1"/>
</dbReference>
<dbReference type="Pfam" id="PF02518">
    <property type="entry name" value="HATPase_c"/>
    <property type="match status" value="1"/>
</dbReference>
<feature type="modified residue" description="4-aspartylphosphate" evidence="15">
    <location>
        <position position="788"/>
    </location>
</feature>
<feature type="domain" description="Response regulatory" evidence="18">
    <location>
        <begin position="739"/>
        <end position="855"/>
    </location>
</feature>
<dbReference type="Gene3D" id="3.30.565.10">
    <property type="entry name" value="Histidine kinase-like ATPase, C-terminal domain"/>
    <property type="match status" value="1"/>
</dbReference>
<evidence type="ECO:0000259" key="18">
    <source>
        <dbReference type="PROSITE" id="PS50110"/>
    </source>
</evidence>
<evidence type="ECO:0000256" key="7">
    <source>
        <dbReference type="ARBA" id="ARBA00022741"/>
    </source>
</evidence>
<keyword evidence="4 15" id="KW-0597">Phosphoprotein</keyword>
<evidence type="ECO:0000256" key="16">
    <source>
        <dbReference type="SAM" id="Coils"/>
    </source>
</evidence>
<evidence type="ECO:0000256" key="14">
    <source>
        <dbReference type="ARBA" id="ARBA00070152"/>
    </source>
</evidence>
<dbReference type="InterPro" id="IPR029016">
    <property type="entry name" value="GAF-like_dom_sf"/>
</dbReference>
<evidence type="ECO:0000256" key="1">
    <source>
        <dbReference type="ARBA" id="ARBA00000085"/>
    </source>
</evidence>
<dbReference type="SMART" id="SM00387">
    <property type="entry name" value="HATPase_c"/>
    <property type="match status" value="1"/>
</dbReference>
<dbReference type="SUPFAM" id="SSF55781">
    <property type="entry name" value="GAF domain-like"/>
    <property type="match status" value="1"/>
</dbReference>
<dbReference type="SMART" id="SM00448">
    <property type="entry name" value="REC"/>
    <property type="match status" value="1"/>
</dbReference>
<evidence type="ECO:0000256" key="4">
    <source>
        <dbReference type="ARBA" id="ARBA00022553"/>
    </source>
</evidence>
<keyword evidence="6" id="KW-0812">Transmembrane</keyword>
<dbReference type="InterPro" id="IPR004358">
    <property type="entry name" value="Sig_transdc_His_kin-like_C"/>
</dbReference>
<dbReference type="SUPFAM" id="SSF55874">
    <property type="entry name" value="ATPase domain of HSP90 chaperone/DNA topoisomerase II/histidine kinase"/>
    <property type="match status" value="1"/>
</dbReference>
<dbReference type="InterPro" id="IPR036097">
    <property type="entry name" value="HisK_dim/P_sf"/>
</dbReference>
<organism evidence="19 20">
    <name type="scientific">Chitinibacter bivalviorum</name>
    <dbReference type="NCBI Taxonomy" id="2739434"/>
    <lineage>
        <taxon>Bacteria</taxon>
        <taxon>Pseudomonadati</taxon>
        <taxon>Pseudomonadota</taxon>
        <taxon>Betaproteobacteria</taxon>
        <taxon>Neisseriales</taxon>
        <taxon>Chitinibacteraceae</taxon>
        <taxon>Chitinibacter</taxon>
    </lineage>
</organism>
<evidence type="ECO:0000256" key="12">
    <source>
        <dbReference type="ARBA" id="ARBA00023136"/>
    </source>
</evidence>
<evidence type="ECO:0000256" key="3">
    <source>
        <dbReference type="ARBA" id="ARBA00012438"/>
    </source>
</evidence>
<dbReference type="InterPro" id="IPR005467">
    <property type="entry name" value="His_kinase_dom"/>
</dbReference>
<evidence type="ECO:0000256" key="6">
    <source>
        <dbReference type="ARBA" id="ARBA00022692"/>
    </source>
</evidence>
<keyword evidence="11" id="KW-0902">Two-component regulatory system</keyword>
<dbReference type="Gene3D" id="1.10.287.130">
    <property type="match status" value="1"/>
</dbReference>
<dbReference type="EC" id="2.7.13.3" evidence="3"/>
<dbReference type="SUPFAM" id="SSF47384">
    <property type="entry name" value="Homodimeric domain of signal transducing histidine kinase"/>
    <property type="match status" value="1"/>
</dbReference>
<accession>A0A7H9BID1</accession>
<dbReference type="PANTHER" id="PTHR45339">
    <property type="entry name" value="HYBRID SIGNAL TRANSDUCTION HISTIDINE KINASE J"/>
    <property type="match status" value="1"/>
</dbReference>
<proteinExistence type="predicted"/>
<evidence type="ECO:0000256" key="5">
    <source>
        <dbReference type="ARBA" id="ARBA00022679"/>
    </source>
</evidence>
<dbReference type="EMBL" id="CP058627">
    <property type="protein sequence ID" value="QLG88480.1"/>
    <property type="molecule type" value="Genomic_DNA"/>
</dbReference>
<dbReference type="SUPFAM" id="SSF52172">
    <property type="entry name" value="CheY-like"/>
    <property type="match status" value="1"/>
</dbReference>
<dbReference type="CDD" id="cd17546">
    <property type="entry name" value="REC_hyHK_CKI1_RcsC-like"/>
    <property type="match status" value="1"/>
</dbReference>
<protein>
    <recommendedName>
        <fullName evidence="14">Virulence sensor protein BvgS</fullName>
        <ecNumber evidence="3">2.7.13.3</ecNumber>
    </recommendedName>
</protein>
<keyword evidence="20" id="KW-1185">Reference proteome</keyword>
<evidence type="ECO:0000259" key="17">
    <source>
        <dbReference type="PROSITE" id="PS50109"/>
    </source>
</evidence>
<dbReference type="PROSITE" id="PS50110">
    <property type="entry name" value="RESPONSE_REGULATORY"/>
    <property type="match status" value="1"/>
</dbReference>
<comment type="subcellular location">
    <subcellularLocation>
        <location evidence="2">Membrane</location>
    </subcellularLocation>
</comment>
<dbReference type="PRINTS" id="PR00344">
    <property type="entry name" value="BCTRLSENSOR"/>
</dbReference>
<keyword evidence="7" id="KW-0547">Nucleotide-binding</keyword>
<dbReference type="Pfam" id="PF00512">
    <property type="entry name" value="HisKA"/>
    <property type="match status" value="1"/>
</dbReference>
<dbReference type="Pfam" id="PF00072">
    <property type="entry name" value="Response_reg"/>
    <property type="match status" value="1"/>
</dbReference>
<evidence type="ECO:0000313" key="20">
    <source>
        <dbReference type="Proteomes" id="UP000509597"/>
    </source>
</evidence>
<comment type="function">
    <text evidence="13">Member of the two-component regulatory system BvgS/BvgA. Phosphorylates BvgA via a four-step phosphorelay in response to environmental signals.</text>
</comment>
<reference evidence="19 20" key="1">
    <citation type="submission" date="2020-07" db="EMBL/GenBank/DDBJ databases">
        <title>Complete genome sequence of Chitinibacter sp. 2T18.</title>
        <authorList>
            <person name="Bae J.-W."/>
            <person name="Choi J.-W."/>
        </authorList>
    </citation>
    <scope>NUCLEOTIDE SEQUENCE [LARGE SCALE GENOMIC DNA]</scope>
    <source>
        <strain evidence="19 20">2T18</strain>
    </source>
</reference>
<dbReference type="InterPro" id="IPR011006">
    <property type="entry name" value="CheY-like_superfamily"/>
</dbReference>
<keyword evidence="9" id="KW-0067">ATP-binding</keyword>
<sequence>MKLESVLNLTALLDAQTWDVFAEQLVDAVRTSFDAKRVFLILPSEEQTLLVHAQSVIGLRALCFSEPQDPNAFFGMAVEELLWQLREPALSVRPVDFQVQDIWEVEGDDVPELVRWILPLEFHGKLRALLYVELSDVLRLKSYLETASFRVECEALSGMLADRIEALLTGTAVERDEMTRRLQSSLQRAEEYRELLQKLHEVTLRLTQTPDLDTLQRETVRAAITDLGIDRLGLFTVDLEKNLMLGTYGTDNDGNLTDEHWYSCPTPQHQIFQAAAEKPGEVIVKEDAPIYYNKVVVGRGWNSLVGLYADGIHLGWMAADNFLHRRTLMPYQREVMKLFAAIVSQLIRAKMVAQEMHLLNARLSQQTAALAHAKDEAEAASTAKSDFLATISHEIRTPLNGVLGFAQLLADTNLDKEQSEYVGNIRKSGDSLVLLVNDLLDYSKIEAGKFELDADFFNLQEVLEDSCSMLASRAVERRLELVLDIAPIFPVRYYGDGLRLKQVLVNLISNALKFTERGGVYISANIQGAMIEFRIRDTGIGIGKAQQEMLFQRFYQADSSSTRRYGGTGLGLAICKLMLELMHGEIRVDSDLGQGSTFIVRLPIGKDDTIRPRVLPTLAALNGKKVAWLGLSDWTAPWAKRTLSASGVVWLDLNNASLDEADLIIVDEDLRLPTRLSRACPMLVLGWQAPSGHAASASKCYVAKPALSEIGLIRDLKKLFEIQPTPAPARPANLRYQGHVLVAEDNPMNQRVVSAFLRKLGCSVTIAHSGKEAVELTQTGQFDLILMDWQMPEMDGIEATRILRAQQQFENLPIIALTANAFESSEQQCLEAGMDGFLAKPLEFSRLQDTLAYYLAECDDDETCDQGA</sequence>
<dbReference type="FunFam" id="1.10.287.130:FF:000004">
    <property type="entry name" value="Ethylene receptor 1"/>
    <property type="match status" value="1"/>
</dbReference>
<gene>
    <name evidence="19" type="ORF">HQ393_09590</name>
</gene>
<dbReference type="RefSeq" id="WP_179354995.1">
    <property type="nucleotide sequence ID" value="NZ_CP058627.1"/>
</dbReference>
<dbReference type="InterPro" id="IPR001789">
    <property type="entry name" value="Sig_transdc_resp-reg_receiver"/>
</dbReference>
<dbReference type="InterPro" id="IPR003661">
    <property type="entry name" value="HisK_dim/P_dom"/>
</dbReference>
<dbReference type="GO" id="GO:0005524">
    <property type="term" value="F:ATP binding"/>
    <property type="evidence" value="ECO:0007669"/>
    <property type="project" value="UniProtKB-KW"/>
</dbReference>
<feature type="domain" description="Histidine kinase" evidence="17">
    <location>
        <begin position="390"/>
        <end position="606"/>
    </location>
</feature>
<evidence type="ECO:0000256" key="9">
    <source>
        <dbReference type="ARBA" id="ARBA00022840"/>
    </source>
</evidence>
<evidence type="ECO:0000313" key="19">
    <source>
        <dbReference type="EMBL" id="QLG88480.1"/>
    </source>
</evidence>
<dbReference type="SMART" id="SM00388">
    <property type="entry name" value="HisKA"/>
    <property type="match status" value="1"/>
</dbReference>
<dbReference type="Gene3D" id="3.40.50.2300">
    <property type="match status" value="1"/>
</dbReference>
<dbReference type="AlphaFoldDB" id="A0A7H9BID1"/>
<dbReference type="InterPro" id="IPR036890">
    <property type="entry name" value="HATPase_C_sf"/>
</dbReference>
<dbReference type="KEGG" id="chiz:HQ393_09590"/>
<dbReference type="GO" id="GO:0016020">
    <property type="term" value="C:membrane"/>
    <property type="evidence" value="ECO:0007669"/>
    <property type="project" value="UniProtKB-SubCell"/>
</dbReference>
<feature type="coiled-coil region" evidence="16">
    <location>
        <begin position="175"/>
        <end position="202"/>
    </location>
</feature>
<evidence type="ECO:0000256" key="11">
    <source>
        <dbReference type="ARBA" id="ARBA00023012"/>
    </source>
</evidence>
<dbReference type="Proteomes" id="UP000509597">
    <property type="component" value="Chromosome"/>
</dbReference>
<keyword evidence="10" id="KW-1133">Transmembrane helix</keyword>
<evidence type="ECO:0000256" key="13">
    <source>
        <dbReference type="ARBA" id="ARBA00058004"/>
    </source>
</evidence>
<keyword evidence="5" id="KW-0808">Transferase</keyword>
<dbReference type="Gene3D" id="3.30.450.40">
    <property type="match status" value="1"/>
</dbReference>
<dbReference type="CDD" id="cd00082">
    <property type="entry name" value="HisKA"/>
    <property type="match status" value="1"/>
</dbReference>
<keyword evidence="16" id="KW-0175">Coiled coil</keyword>
<dbReference type="InterPro" id="IPR003594">
    <property type="entry name" value="HATPase_dom"/>
</dbReference>
<evidence type="ECO:0000256" key="15">
    <source>
        <dbReference type="PROSITE-ProRule" id="PRU00169"/>
    </source>
</evidence>
<keyword evidence="12" id="KW-0472">Membrane</keyword>
<name>A0A7H9BID1_9NEIS</name>
<dbReference type="GO" id="GO:0000155">
    <property type="term" value="F:phosphorelay sensor kinase activity"/>
    <property type="evidence" value="ECO:0007669"/>
    <property type="project" value="InterPro"/>
</dbReference>
<dbReference type="PROSITE" id="PS50109">
    <property type="entry name" value="HIS_KIN"/>
    <property type="match status" value="1"/>
</dbReference>
<evidence type="ECO:0000256" key="10">
    <source>
        <dbReference type="ARBA" id="ARBA00022989"/>
    </source>
</evidence>